<dbReference type="InterPro" id="IPR052372">
    <property type="entry name" value="YpjD/HemX"/>
</dbReference>
<organism evidence="3 4">
    <name type="scientific">Agaribacter marinus</name>
    <dbReference type="NCBI Taxonomy" id="1431249"/>
    <lineage>
        <taxon>Bacteria</taxon>
        <taxon>Pseudomonadati</taxon>
        <taxon>Pseudomonadota</taxon>
        <taxon>Gammaproteobacteria</taxon>
        <taxon>Alteromonadales</taxon>
        <taxon>Alteromonadaceae</taxon>
        <taxon>Agaribacter</taxon>
    </lineage>
</organism>
<feature type="transmembrane region" description="Helical" evidence="1">
    <location>
        <begin position="133"/>
        <end position="158"/>
    </location>
</feature>
<dbReference type="PANTHER" id="PTHR38034">
    <property type="entry name" value="INNER MEMBRANE PROTEIN YPJD"/>
    <property type="match status" value="1"/>
</dbReference>
<feature type="transmembrane region" description="Helical" evidence="1">
    <location>
        <begin position="242"/>
        <end position="262"/>
    </location>
</feature>
<feature type="transmembrane region" description="Helical" evidence="1">
    <location>
        <begin position="93"/>
        <end position="113"/>
    </location>
</feature>
<feature type="transmembrane region" description="Helical" evidence="1">
    <location>
        <begin position="67"/>
        <end position="86"/>
    </location>
</feature>
<gene>
    <name evidence="3" type="ORF">GCM10007852_29450</name>
</gene>
<feature type="transmembrane region" description="Helical" evidence="1">
    <location>
        <begin position="43"/>
        <end position="61"/>
    </location>
</feature>
<evidence type="ECO:0000256" key="1">
    <source>
        <dbReference type="SAM" id="Phobius"/>
    </source>
</evidence>
<dbReference type="GO" id="GO:0017004">
    <property type="term" value="P:cytochrome complex assembly"/>
    <property type="evidence" value="ECO:0007669"/>
    <property type="project" value="InterPro"/>
</dbReference>
<dbReference type="AlphaFoldDB" id="A0AA37SZD6"/>
<sequence length="268" mass="29312">MSAVSITSVISMICYLLAGVLVLRQFFGQAQDNKNTKVAQGSLMLGIAIHLSILILSIQQIDGEKLSLTFVLATLAWLVSASMYMLNKLIKNIVFLPIVCFLSALFVFLHLIFPATTGIDSSMNSGVIAHITLSILAFGILGISMLYALQLSYINYQLKHKRKTMLHSDLPPLLLVEDILYKLMLLGTLILAASLISGFVFVPNMFAEGYAHKTTLSTVALLTFISALIFHHKKGLKARHAIIVNVVGIAFLSLAYFGSRIVQEVIIG</sequence>
<evidence type="ECO:0000259" key="2">
    <source>
        <dbReference type="Pfam" id="PF01578"/>
    </source>
</evidence>
<dbReference type="Pfam" id="PF01578">
    <property type="entry name" value="Cytochrom_C_asm"/>
    <property type="match status" value="1"/>
</dbReference>
<dbReference type="GO" id="GO:0020037">
    <property type="term" value="F:heme binding"/>
    <property type="evidence" value="ECO:0007669"/>
    <property type="project" value="InterPro"/>
</dbReference>
<accession>A0AA37SZD6</accession>
<dbReference type="PANTHER" id="PTHR38034:SF1">
    <property type="entry name" value="INNER MEMBRANE PROTEIN YPJD"/>
    <property type="match status" value="1"/>
</dbReference>
<keyword evidence="4" id="KW-1185">Reference proteome</keyword>
<comment type="caution">
    <text evidence="3">The sequence shown here is derived from an EMBL/GenBank/DDBJ whole genome shotgun (WGS) entry which is preliminary data.</text>
</comment>
<dbReference type="EMBL" id="BSOT01000007">
    <property type="protein sequence ID" value="GLR72037.1"/>
    <property type="molecule type" value="Genomic_DNA"/>
</dbReference>
<evidence type="ECO:0000313" key="4">
    <source>
        <dbReference type="Proteomes" id="UP001156601"/>
    </source>
</evidence>
<feature type="transmembrane region" description="Helical" evidence="1">
    <location>
        <begin position="214"/>
        <end position="230"/>
    </location>
</feature>
<feature type="transmembrane region" description="Helical" evidence="1">
    <location>
        <begin position="179"/>
        <end position="202"/>
    </location>
</feature>
<dbReference type="InterPro" id="IPR002541">
    <property type="entry name" value="Cyt_c_assembly"/>
</dbReference>
<name>A0AA37SZD6_9ALTE</name>
<keyword evidence="1" id="KW-1133">Transmembrane helix</keyword>
<dbReference type="GO" id="GO:0005886">
    <property type="term" value="C:plasma membrane"/>
    <property type="evidence" value="ECO:0007669"/>
    <property type="project" value="TreeGrafter"/>
</dbReference>
<feature type="domain" description="Cytochrome c assembly protein" evidence="2">
    <location>
        <begin position="69"/>
        <end position="266"/>
    </location>
</feature>
<feature type="transmembrane region" description="Helical" evidence="1">
    <location>
        <begin position="6"/>
        <end position="23"/>
    </location>
</feature>
<dbReference type="Proteomes" id="UP001156601">
    <property type="component" value="Unassembled WGS sequence"/>
</dbReference>
<reference evidence="3" key="2">
    <citation type="submission" date="2023-01" db="EMBL/GenBank/DDBJ databases">
        <title>Draft genome sequence of Agaribacter marinus strain NBRC 110023.</title>
        <authorList>
            <person name="Sun Q."/>
            <person name="Mori K."/>
        </authorList>
    </citation>
    <scope>NUCLEOTIDE SEQUENCE</scope>
    <source>
        <strain evidence="3">NBRC 110023</strain>
    </source>
</reference>
<reference evidence="3" key="1">
    <citation type="journal article" date="2014" name="Int. J. Syst. Evol. Microbiol.">
        <title>Complete genome sequence of Corynebacterium casei LMG S-19264T (=DSM 44701T), isolated from a smear-ripened cheese.</title>
        <authorList>
            <consortium name="US DOE Joint Genome Institute (JGI-PGF)"/>
            <person name="Walter F."/>
            <person name="Albersmeier A."/>
            <person name="Kalinowski J."/>
            <person name="Ruckert C."/>
        </authorList>
    </citation>
    <scope>NUCLEOTIDE SEQUENCE</scope>
    <source>
        <strain evidence="3">NBRC 110023</strain>
    </source>
</reference>
<keyword evidence="1" id="KW-0472">Membrane</keyword>
<proteinExistence type="predicted"/>
<evidence type="ECO:0000313" key="3">
    <source>
        <dbReference type="EMBL" id="GLR72037.1"/>
    </source>
</evidence>
<protein>
    <submittedName>
        <fullName evidence="3">Cytochrome c assembly protein</fullName>
    </submittedName>
</protein>
<keyword evidence="1" id="KW-0812">Transmembrane</keyword>